<evidence type="ECO:0000259" key="2">
    <source>
        <dbReference type="Pfam" id="PF01370"/>
    </source>
</evidence>
<dbReference type="InterPro" id="IPR013549">
    <property type="entry name" value="DUF1731"/>
</dbReference>
<organism evidence="4 5">
    <name type="scientific">Sumerlaea chitinivorans</name>
    <dbReference type="NCBI Taxonomy" id="2250252"/>
    <lineage>
        <taxon>Bacteria</taxon>
        <taxon>Candidatus Sumerlaeota</taxon>
        <taxon>Candidatus Sumerlaeia</taxon>
        <taxon>Candidatus Sumerlaeales</taxon>
        <taxon>Candidatus Sumerlaeaceae</taxon>
        <taxon>Candidatus Sumerlaea</taxon>
    </lineage>
</organism>
<dbReference type="NCBIfam" id="TIGR01777">
    <property type="entry name" value="yfcH"/>
    <property type="match status" value="1"/>
</dbReference>
<name>A0A2Z4Y3B2_SUMC1</name>
<accession>A0A2Z4Y3B2</accession>
<dbReference type="InterPro" id="IPR001509">
    <property type="entry name" value="Epimerase_deHydtase"/>
</dbReference>
<protein>
    <submittedName>
        <fullName evidence="4">Cell division inhibitor</fullName>
    </submittedName>
</protein>
<dbReference type="PANTHER" id="PTHR11092:SF0">
    <property type="entry name" value="EPIMERASE FAMILY PROTEIN SDR39U1"/>
    <property type="match status" value="1"/>
</dbReference>
<evidence type="ECO:0000313" key="4">
    <source>
        <dbReference type="EMBL" id="AXA34955.1"/>
    </source>
</evidence>
<proteinExistence type="inferred from homology"/>
<sequence length="308" mass="33499">MRILVSGASGFIGRPLVETLRKHGHDVIRLVRRPPAHADERYWNPQRGEIQLEEPDAAPLKLDAVVHLAGENITGGRWSPAKKARIRESRVVGTRLLAETLAGMANPPRIFICASAIGIYGDRGEEMLTEDSPPGQNGFLVEVAREWEASANVAQKAGIRVVNLRLGVVLGLGGGALAAMLPPFRWGLGGPLGSGQQFISWIALEDVLACVEFVLAQSALSGPVNCVAPNPVTNREFTRELARILGRPAFFRVPELAIKLLFGEMGRELLLASTRVYPKRLLDAGFHFSLLTLGEALEAILKKDQKSR</sequence>
<dbReference type="InterPro" id="IPR036291">
    <property type="entry name" value="NAD(P)-bd_dom_sf"/>
</dbReference>
<dbReference type="AlphaFoldDB" id="A0A2Z4Y3B2"/>
<keyword evidence="4" id="KW-0132">Cell division</keyword>
<reference evidence="4 5" key="1">
    <citation type="submission" date="2018-05" db="EMBL/GenBank/DDBJ databases">
        <title>A metagenomic window into the 2 km-deep terrestrial subsurface aquifer revealed taxonomically and functionally diverse microbial community comprising novel uncultured bacterial lineages.</title>
        <authorList>
            <person name="Kadnikov V.V."/>
            <person name="Mardanov A.V."/>
            <person name="Beletsky A.V."/>
            <person name="Banks D."/>
            <person name="Pimenov N.V."/>
            <person name="Frank Y.A."/>
            <person name="Karnachuk O.V."/>
            <person name="Ravin N.V."/>
        </authorList>
    </citation>
    <scope>NUCLEOTIDE SEQUENCE [LARGE SCALE GENOMIC DNA]</scope>
    <source>
        <strain evidence="4">BY</strain>
    </source>
</reference>
<dbReference type="SUPFAM" id="SSF51735">
    <property type="entry name" value="NAD(P)-binding Rossmann-fold domains"/>
    <property type="match status" value="1"/>
</dbReference>
<feature type="domain" description="DUF1731" evidence="3">
    <location>
        <begin position="253"/>
        <end position="300"/>
    </location>
</feature>
<dbReference type="EMBL" id="CP030759">
    <property type="protein sequence ID" value="AXA34955.1"/>
    <property type="molecule type" value="Genomic_DNA"/>
</dbReference>
<comment type="similarity">
    <text evidence="1">Belongs to the NAD(P)-dependent epimerase/dehydratase family. SDR39U1 subfamily.</text>
</comment>
<dbReference type="KEGG" id="schv:BRCON_0178"/>
<dbReference type="PANTHER" id="PTHR11092">
    <property type="entry name" value="SUGAR NUCLEOTIDE EPIMERASE RELATED"/>
    <property type="match status" value="1"/>
</dbReference>
<dbReference type="Gene3D" id="3.40.50.720">
    <property type="entry name" value="NAD(P)-binding Rossmann-like Domain"/>
    <property type="match status" value="1"/>
</dbReference>
<dbReference type="Pfam" id="PF01370">
    <property type="entry name" value="Epimerase"/>
    <property type="match status" value="1"/>
</dbReference>
<dbReference type="InterPro" id="IPR010099">
    <property type="entry name" value="SDR39U1"/>
</dbReference>
<dbReference type="CDD" id="cd05242">
    <property type="entry name" value="SDR_a8"/>
    <property type="match status" value="1"/>
</dbReference>
<evidence type="ECO:0000259" key="3">
    <source>
        <dbReference type="Pfam" id="PF08338"/>
    </source>
</evidence>
<feature type="domain" description="NAD-dependent epimerase/dehydratase" evidence="2">
    <location>
        <begin position="3"/>
        <end position="217"/>
    </location>
</feature>
<evidence type="ECO:0000256" key="1">
    <source>
        <dbReference type="ARBA" id="ARBA00009353"/>
    </source>
</evidence>
<gene>
    <name evidence="4" type="ORF">BRCON_0178</name>
</gene>
<dbReference type="Pfam" id="PF08338">
    <property type="entry name" value="DUF1731"/>
    <property type="match status" value="1"/>
</dbReference>
<dbReference type="GO" id="GO:0051301">
    <property type="term" value="P:cell division"/>
    <property type="evidence" value="ECO:0007669"/>
    <property type="project" value="UniProtKB-KW"/>
</dbReference>
<keyword evidence="4" id="KW-0131">Cell cycle</keyword>
<evidence type="ECO:0000313" key="5">
    <source>
        <dbReference type="Proteomes" id="UP000262583"/>
    </source>
</evidence>
<dbReference type="Proteomes" id="UP000262583">
    <property type="component" value="Chromosome"/>
</dbReference>